<protein>
    <recommendedName>
        <fullName evidence="3">Metallothionein</fullName>
    </recommendedName>
</protein>
<comment type="caution">
    <text evidence="1">The sequence shown here is derived from an EMBL/GenBank/DDBJ whole genome shotgun (WGS) entry which is preliminary data.</text>
</comment>
<evidence type="ECO:0000313" key="2">
    <source>
        <dbReference type="Proteomes" id="UP001498476"/>
    </source>
</evidence>
<dbReference type="EMBL" id="JAZAVJ010000319">
    <property type="protein sequence ID" value="KAK7398635.1"/>
    <property type="molecule type" value="Genomic_DNA"/>
</dbReference>
<gene>
    <name evidence="1" type="ORF">QQX98_011995</name>
</gene>
<organism evidence="1 2">
    <name type="scientific">Neonectria punicea</name>
    <dbReference type="NCBI Taxonomy" id="979145"/>
    <lineage>
        <taxon>Eukaryota</taxon>
        <taxon>Fungi</taxon>
        <taxon>Dikarya</taxon>
        <taxon>Ascomycota</taxon>
        <taxon>Pezizomycotina</taxon>
        <taxon>Sordariomycetes</taxon>
        <taxon>Hypocreomycetidae</taxon>
        <taxon>Hypocreales</taxon>
        <taxon>Nectriaceae</taxon>
        <taxon>Neonectria</taxon>
    </lineage>
</organism>
<proteinExistence type="predicted"/>
<dbReference type="Proteomes" id="UP001498476">
    <property type="component" value="Unassembled WGS sequence"/>
</dbReference>
<evidence type="ECO:0000313" key="1">
    <source>
        <dbReference type="EMBL" id="KAK7398635.1"/>
    </source>
</evidence>
<reference evidence="1 2" key="1">
    <citation type="journal article" date="2025" name="Microbiol. Resour. Announc.">
        <title>Draft genome sequences for Neonectria magnoliae and Neonectria punicea, canker pathogens of Liriodendron tulipifera and Acer saccharum in West Virginia.</title>
        <authorList>
            <person name="Petronek H.M."/>
            <person name="Kasson M.T."/>
            <person name="Metheny A.M."/>
            <person name="Stauder C.M."/>
            <person name="Lovett B."/>
            <person name="Lynch S.C."/>
            <person name="Garnas J.R."/>
            <person name="Kasson L.R."/>
            <person name="Stajich J.E."/>
        </authorList>
    </citation>
    <scope>NUCLEOTIDE SEQUENCE [LARGE SCALE GENOMIC DNA]</scope>
    <source>
        <strain evidence="1 2">NRRL 64653</strain>
    </source>
</reference>
<name>A0ABR1GK95_9HYPO</name>
<evidence type="ECO:0008006" key="3">
    <source>
        <dbReference type="Google" id="ProtNLM"/>
    </source>
</evidence>
<sequence>MFSGDLAYIRPPRRRASTSNTIEMRSWAEIERRRSEGTAASRAKTHRTKRLNASVVKELRHPVQHRCDVKNDPATCGCESPKACACDCGCTEIAQDSSKCGYCSKFCN</sequence>
<accession>A0ABR1GK95</accession>
<keyword evidence="2" id="KW-1185">Reference proteome</keyword>